<protein>
    <recommendedName>
        <fullName evidence="2">HMG domain-containing protein</fullName>
    </recommendedName>
</protein>
<dbReference type="AlphaFoldDB" id="A0A8S4NZV8"/>
<feature type="region of interest" description="Disordered" evidence="1">
    <location>
        <begin position="15"/>
        <end position="61"/>
    </location>
</feature>
<gene>
    <name evidence="3" type="ORF">OFUS_LOCUS12353</name>
</gene>
<dbReference type="PANTHER" id="PTHR34305">
    <property type="entry name" value="EXPRESSED PROTEIN"/>
    <property type="match status" value="1"/>
</dbReference>
<proteinExistence type="predicted"/>
<organism evidence="3 4">
    <name type="scientific">Owenia fusiformis</name>
    <name type="common">Polychaete worm</name>
    <dbReference type="NCBI Taxonomy" id="6347"/>
    <lineage>
        <taxon>Eukaryota</taxon>
        <taxon>Metazoa</taxon>
        <taxon>Spiralia</taxon>
        <taxon>Lophotrochozoa</taxon>
        <taxon>Annelida</taxon>
        <taxon>Polychaeta</taxon>
        <taxon>Sedentaria</taxon>
        <taxon>Canalipalpata</taxon>
        <taxon>Sabellida</taxon>
        <taxon>Oweniida</taxon>
        <taxon>Oweniidae</taxon>
        <taxon>Owenia</taxon>
    </lineage>
</organism>
<reference evidence="3" key="1">
    <citation type="submission" date="2022-03" db="EMBL/GenBank/DDBJ databases">
        <authorList>
            <person name="Martin C."/>
        </authorList>
    </citation>
    <scope>NUCLEOTIDE SEQUENCE</scope>
</reference>
<keyword evidence="4" id="KW-1185">Reference proteome</keyword>
<dbReference type="InterPro" id="IPR040648">
    <property type="entry name" value="HMGXB3_CxC4"/>
</dbReference>
<evidence type="ECO:0000313" key="3">
    <source>
        <dbReference type="EMBL" id="CAH1786457.1"/>
    </source>
</evidence>
<accession>A0A8S4NZV8</accession>
<name>A0A8S4NZV8_OWEFU</name>
<dbReference type="EMBL" id="CAIIXF020000006">
    <property type="protein sequence ID" value="CAH1786457.1"/>
    <property type="molecule type" value="Genomic_DNA"/>
</dbReference>
<dbReference type="OrthoDB" id="6073341at2759"/>
<sequence>MDKFTASEVIRSLGLETSREHDEMVQQERDRADSVRPKKIQRSRTPPPQRTSVQQRQSNTKSNLRTIAVDWSQRKVCNYVEFANFSCREFMEKFSRRVVGGGFRCFLHEVQSKHQFIELLLAKCLEDLDETDMLQHMEEHRVWLMSKEACNNTTDLGVNPSMMSGNKAVKRKLASTEGRPLPRQKKIKVASGDYSGFPTKKRRVVQPPRPNKKHTTGRRTQNMQNSTTEPVTVFPDICSTEQSYQHSLHRVVERRAMRFADGSHWVYCCSCNLDESSIIKNASESQTQEYKDFSCFKCLHISAVERIAVSYDRENAIAVEDGFGCQEKEDSLFEIDWDCSLTGVYASSSNSYGTVGVANKHLCCYTCRSHTTYCSHVDVVRSVDTLPHYLEEILSKQDSGDSKPRSSVLKPLSSQTITLIPSQRHQSLFRNGLDLQMDGDMLQLEPGLETKCPKCQNVGLLGPLKLWKASQRLILCSRILFANVYSRACQICSADVVYDGCEDGLLNMGSFIVTHQKLRSYLSAFEHSKIPLHSFYQTWVADMVSYGYIDFENVFLYNHFRSSWYAFLDLLELDYQEMFSCPKCGDTPNTIVCDGTSLSFRKDLFSWSTLQQNDGNAKKKGSVIQDRVFIDNVKARKLLKMFAQSKSGKQMGEDDYNSMSQILPQCDDHGNDVLLLVQSISSIESRYPPSYYVEFLKTLSSSAPVCATIHPSIELRNLLHQLADGLDVKEDILALTKLQREIPALYTLIIGQPEASIPEAVRPLLRALQYWSEYPFRSCDGVPGSDSIVERELAYFPRNPMVRGRGNYSKDSATKRERCKKMYTGHQSLLPGIFTVLCEHGVCLGYEVMKNHESPNVPFSIFLTRFKTGGTWTILT</sequence>
<feature type="region of interest" description="Disordered" evidence="1">
    <location>
        <begin position="192"/>
        <end position="227"/>
    </location>
</feature>
<feature type="compositionally biased region" description="Basic and acidic residues" evidence="1">
    <location>
        <begin position="17"/>
        <end position="36"/>
    </location>
</feature>
<dbReference type="Pfam" id="PF18717">
    <property type="entry name" value="CxC4"/>
    <property type="match status" value="1"/>
</dbReference>
<feature type="compositionally biased region" description="Polar residues" evidence="1">
    <location>
        <begin position="218"/>
        <end position="227"/>
    </location>
</feature>
<evidence type="ECO:0000256" key="1">
    <source>
        <dbReference type="SAM" id="MobiDB-lite"/>
    </source>
</evidence>
<dbReference type="Proteomes" id="UP000749559">
    <property type="component" value="Unassembled WGS sequence"/>
</dbReference>
<feature type="compositionally biased region" description="Polar residues" evidence="1">
    <location>
        <begin position="50"/>
        <end position="61"/>
    </location>
</feature>
<dbReference type="PANTHER" id="PTHR34305:SF1">
    <property type="entry name" value="SWIM-TYPE DOMAIN-CONTAINING PROTEIN"/>
    <property type="match status" value="1"/>
</dbReference>
<comment type="caution">
    <text evidence="3">The sequence shown here is derived from an EMBL/GenBank/DDBJ whole genome shotgun (WGS) entry which is preliminary data.</text>
</comment>
<feature type="domain" description="HMG" evidence="2">
    <location>
        <begin position="449"/>
        <end position="567"/>
    </location>
</feature>
<evidence type="ECO:0000259" key="2">
    <source>
        <dbReference type="Pfam" id="PF18717"/>
    </source>
</evidence>
<feature type="compositionally biased region" description="Basic residues" evidence="1">
    <location>
        <begin position="199"/>
        <end position="217"/>
    </location>
</feature>
<evidence type="ECO:0000313" key="4">
    <source>
        <dbReference type="Proteomes" id="UP000749559"/>
    </source>
</evidence>